<comment type="caution">
    <text evidence="2">The sequence shown here is derived from an EMBL/GenBank/DDBJ whole genome shotgun (WGS) entry which is preliminary data.</text>
</comment>
<evidence type="ECO:0000259" key="1">
    <source>
        <dbReference type="Pfam" id="PF18803"/>
    </source>
</evidence>
<dbReference type="EMBL" id="JABBWD010000007">
    <property type="protein sequence ID" value="KAG1781018.1"/>
    <property type="molecule type" value="Genomic_DNA"/>
</dbReference>
<sequence length="896" mass="102084">MCAEVCPGSSECNGYPEYRCRDCFGTALYCKDCTVSRHRESPLHRIQHWDDRHFKCTSLKDLGLRIQLGHPVWGICYNPSPAFHDDFVVLDVNGVHQVAVDFCACEIAQSPTTQLLRARWFPATTTDPKTAATFRLLHHFHILTFKSKASAFEVWQTLSRLTDNTGLSALKDRYEALLRMVRKWRNITLLKRFGRGHDPAGINATLQGSCAVLCPACPQPGKNLPQGWEDAPPEVRWLYGLFLAIDANFRLARKNVSSDSVDPGLSKGWAYFVEEHGYKMFLQDVSKQPQEKSTCVSHNAVNLAETKNSCGLAATGAGTVDCARHNFKRPCAVGDLQKGEKYINMDYLFFSTMQHAKGLVTLNVSYDIACQWSKHLWERMAQYPNWMHVERGDKIMTFLVPKFHLPAHIFACQITYSHNLVKGMGRTDGEAPERGWANINPVATSTREMGPGSRRDTLDDHFCDFNWKKVTNLGISLLRKLKGAIPERDQHQRDFDEFNETLITERPEEVQRWKQGVEEWEADMSAANPFNPTTANVTQASVRLTLSQEESEELERGINNSLHNEVSPAVLISSGIGIEEEQHRLLRDLLALGDHATDLQRSKLQDRTNVLQRKIEQWCQVQVLYMPSVASIRTARSSSTNTSNEEKTYEIRLFLPSQLKEHAPDAICDKRLCQFEWKLRRAQAFDALNDLRRHLLLRTHLYKFKNINIRGQRANTRAAAVIGKVECNVIEAGERYRRAWTGLNYLCGTLAEDGWQTIFPILESAHVRGMSEGEAGQSEGNRTLSWIWKAQGVSATGEVLADALRIEWCKARARANRWTEEVQLLLEEMRRVREFLSWHATWWDEQAGRRTGLPDAESEGIKGYAKRQASLRRNLQITFNDMWVTTESSATEEVQL</sequence>
<accession>A0A9P7A2R6</accession>
<dbReference type="AlphaFoldDB" id="A0A9P7A2R6"/>
<dbReference type="Proteomes" id="UP000714275">
    <property type="component" value="Unassembled WGS sequence"/>
</dbReference>
<dbReference type="Pfam" id="PF18758">
    <property type="entry name" value="KDZ"/>
    <property type="match status" value="1"/>
</dbReference>
<reference evidence="2" key="1">
    <citation type="journal article" date="2020" name="New Phytol.">
        <title>Comparative genomics reveals dynamic genome evolution in host specialist ectomycorrhizal fungi.</title>
        <authorList>
            <person name="Lofgren L.A."/>
            <person name="Nguyen N.H."/>
            <person name="Vilgalys R."/>
            <person name="Ruytinx J."/>
            <person name="Liao H.L."/>
            <person name="Branco S."/>
            <person name="Kuo A."/>
            <person name="LaButti K."/>
            <person name="Lipzen A."/>
            <person name="Andreopoulos W."/>
            <person name="Pangilinan J."/>
            <person name="Riley R."/>
            <person name="Hundley H."/>
            <person name="Na H."/>
            <person name="Barry K."/>
            <person name="Grigoriev I.V."/>
            <person name="Stajich J.E."/>
            <person name="Kennedy P.G."/>
        </authorList>
    </citation>
    <scope>NUCLEOTIDE SEQUENCE</scope>
    <source>
        <strain evidence="2">DOB743</strain>
    </source>
</reference>
<evidence type="ECO:0000313" key="2">
    <source>
        <dbReference type="EMBL" id="KAG1781018.1"/>
    </source>
</evidence>
<proteinExistence type="predicted"/>
<dbReference type="InterPro" id="IPR040521">
    <property type="entry name" value="KDZ"/>
</dbReference>
<dbReference type="Pfam" id="PF18803">
    <property type="entry name" value="CxC2"/>
    <property type="match status" value="1"/>
</dbReference>
<name>A0A9P7A2R6_9AGAM</name>
<dbReference type="PANTHER" id="PTHR33096:SF1">
    <property type="entry name" value="CXC1-LIKE CYSTEINE CLUSTER ASSOCIATED WITH KDZ TRANSPOSASES DOMAIN-CONTAINING PROTEIN"/>
    <property type="match status" value="1"/>
</dbReference>
<organism evidence="2 3">
    <name type="scientific">Suillus placidus</name>
    <dbReference type="NCBI Taxonomy" id="48579"/>
    <lineage>
        <taxon>Eukaryota</taxon>
        <taxon>Fungi</taxon>
        <taxon>Dikarya</taxon>
        <taxon>Basidiomycota</taxon>
        <taxon>Agaricomycotina</taxon>
        <taxon>Agaricomycetes</taxon>
        <taxon>Agaricomycetidae</taxon>
        <taxon>Boletales</taxon>
        <taxon>Suillineae</taxon>
        <taxon>Suillaceae</taxon>
        <taxon>Suillus</taxon>
    </lineage>
</organism>
<keyword evidence="3" id="KW-1185">Reference proteome</keyword>
<evidence type="ECO:0000313" key="3">
    <source>
        <dbReference type="Proteomes" id="UP000714275"/>
    </source>
</evidence>
<dbReference type="OrthoDB" id="3214502at2759"/>
<protein>
    <recommendedName>
        <fullName evidence="1">CxC2-like cysteine cluster KDZ transposase-associated domain-containing protein</fullName>
    </recommendedName>
</protein>
<dbReference type="PANTHER" id="PTHR33096">
    <property type="entry name" value="CXC2 DOMAIN-CONTAINING PROTEIN"/>
    <property type="match status" value="1"/>
</dbReference>
<gene>
    <name evidence="2" type="ORF">EV702DRAFT_1022898</name>
</gene>
<feature type="domain" description="CxC2-like cysteine cluster KDZ transposase-associated" evidence="1">
    <location>
        <begin position="59"/>
        <end position="166"/>
    </location>
</feature>
<dbReference type="InterPro" id="IPR041457">
    <property type="entry name" value="CxC2_KDZ-assoc"/>
</dbReference>